<comment type="subcellular location">
    <subcellularLocation>
        <location evidence="1 6">Membrane</location>
        <topology evidence="1 6">Multi-pass membrane protein</topology>
    </subcellularLocation>
</comment>
<proteinExistence type="inferred from homology"/>
<dbReference type="PANTHER" id="PTHR12608">
    <property type="entry name" value="TRANSMEMBRANE PROTEIN HTP-1 RELATED"/>
    <property type="match status" value="1"/>
</dbReference>
<comment type="similarity">
    <text evidence="2 6">Belongs to the GDT1 family.</text>
</comment>
<protein>
    <recommendedName>
        <fullName evidence="6">GDT1 family protein</fullName>
    </recommendedName>
</protein>
<gene>
    <name evidence="7" type="ORF">KDX31_13895</name>
</gene>
<keyword evidence="4 6" id="KW-1133">Transmembrane helix</keyword>
<dbReference type="EMBL" id="CP073344">
    <property type="protein sequence ID" value="UTW02438.1"/>
    <property type="molecule type" value="Genomic_DNA"/>
</dbReference>
<accession>A0ABY5GRR7</accession>
<feature type="transmembrane region" description="Helical" evidence="6">
    <location>
        <begin position="167"/>
        <end position="185"/>
    </location>
</feature>
<keyword evidence="3 6" id="KW-0812">Transmembrane</keyword>
<evidence type="ECO:0000256" key="3">
    <source>
        <dbReference type="ARBA" id="ARBA00022692"/>
    </source>
</evidence>
<evidence type="ECO:0000313" key="7">
    <source>
        <dbReference type="EMBL" id="UTW02438.1"/>
    </source>
</evidence>
<feature type="transmembrane region" description="Helical" evidence="6">
    <location>
        <begin position="135"/>
        <end position="155"/>
    </location>
</feature>
<reference evidence="7" key="1">
    <citation type="submission" date="2021-04" db="EMBL/GenBank/DDBJ databases">
        <title>Oceanospirillales bacteria with DddD are important DMSP degraders in coastal seawater.</title>
        <authorList>
            <person name="Liu J."/>
        </authorList>
    </citation>
    <scope>NUCLEOTIDE SEQUENCE</scope>
    <source>
        <strain evidence="7">GY6</strain>
    </source>
</reference>
<evidence type="ECO:0000256" key="6">
    <source>
        <dbReference type="RuleBase" id="RU365102"/>
    </source>
</evidence>
<dbReference type="PANTHER" id="PTHR12608:SF1">
    <property type="entry name" value="TRANSMEMBRANE PROTEIN 165"/>
    <property type="match status" value="1"/>
</dbReference>
<evidence type="ECO:0000256" key="2">
    <source>
        <dbReference type="ARBA" id="ARBA00009190"/>
    </source>
</evidence>
<dbReference type="InterPro" id="IPR001727">
    <property type="entry name" value="GDT1-like"/>
</dbReference>
<feature type="transmembrane region" description="Helical" evidence="6">
    <location>
        <begin position="99"/>
        <end position="115"/>
    </location>
</feature>
<evidence type="ECO:0000256" key="5">
    <source>
        <dbReference type="ARBA" id="ARBA00023136"/>
    </source>
</evidence>
<feature type="transmembrane region" description="Helical" evidence="6">
    <location>
        <begin position="69"/>
        <end position="87"/>
    </location>
</feature>
<keyword evidence="8" id="KW-1185">Reference proteome</keyword>
<keyword evidence="5 6" id="KW-0472">Membrane</keyword>
<evidence type="ECO:0000256" key="1">
    <source>
        <dbReference type="ARBA" id="ARBA00004141"/>
    </source>
</evidence>
<evidence type="ECO:0000313" key="8">
    <source>
        <dbReference type="Proteomes" id="UP001059950"/>
    </source>
</evidence>
<name>A0ABY5GRR7_9GAMM</name>
<feature type="transmembrane region" description="Helical" evidence="6">
    <location>
        <begin position="36"/>
        <end position="62"/>
    </location>
</feature>
<evidence type="ECO:0000256" key="4">
    <source>
        <dbReference type="ARBA" id="ARBA00022989"/>
    </source>
</evidence>
<sequence length="195" mass="20882">MDQLASVVGAFLLVFLAEFGDKSQLVCMTLATRYRIFPVLMGAVVAFAVLNLLAVLVGAVAATWLPRPVVLGVVAVLFLWFGIQSFRTEEDEADDNVSLSVKSVFVSALLMLFFAELGDKTQLAVVGLASTEPGLLVWIGSTLALVSTSALGVLAGRALMRYVSVIWLHRASGVLFITFALYAFYAGTEAVLLMV</sequence>
<organism evidence="7 8">
    <name type="scientific">Amphritea atlantica</name>
    <dbReference type="NCBI Taxonomy" id="355243"/>
    <lineage>
        <taxon>Bacteria</taxon>
        <taxon>Pseudomonadati</taxon>
        <taxon>Pseudomonadota</taxon>
        <taxon>Gammaproteobacteria</taxon>
        <taxon>Oceanospirillales</taxon>
        <taxon>Oceanospirillaceae</taxon>
        <taxon>Amphritea</taxon>
    </lineage>
</organism>
<dbReference type="Pfam" id="PF01169">
    <property type="entry name" value="GDT1"/>
    <property type="match status" value="2"/>
</dbReference>
<dbReference type="Proteomes" id="UP001059950">
    <property type="component" value="Chromosome"/>
</dbReference>